<evidence type="ECO:0000259" key="1">
    <source>
        <dbReference type="Pfam" id="PF24864"/>
    </source>
</evidence>
<comment type="caution">
    <text evidence="2">The sequence shown here is derived from an EMBL/GenBank/DDBJ whole genome shotgun (WGS) entry which is preliminary data.</text>
</comment>
<organism evidence="2 3">
    <name type="scientific">Extremus antarcticus</name>
    <dbReference type="NCBI Taxonomy" id="702011"/>
    <lineage>
        <taxon>Eukaryota</taxon>
        <taxon>Fungi</taxon>
        <taxon>Dikarya</taxon>
        <taxon>Ascomycota</taxon>
        <taxon>Pezizomycotina</taxon>
        <taxon>Dothideomycetes</taxon>
        <taxon>Dothideomycetidae</taxon>
        <taxon>Mycosphaerellales</taxon>
        <taxon>Extremaceae</taxon>
        <taxon>Extremus</taxon>
    </lineage>
</organism>
<dbReference type="PANTHER" id="PTHR38790:SF4">
    <property type="entry name" value="2EXR DOMAIN-CONTAINING PROTEIN"/>
    <property type="match status" value="1"/>
</dbReference>
<reference evidence="2" key="1">
    <citation type="submission" date="2023-04" db="EMBL/GenBank/DDBJ databases">
        <title>Black Yeasts Isolated from many extreme environments.</title>
        <authorList>
            <person name="Coleine C."/>
            <person name="Stajich J.E."/>
            <person name="Selbmann L."/>
        </authorList>
    </citation>
    <scope>NUCLEOTIDE SEQUENCE</scope>
    <source>
        <strain evidence="2">CCFEE 5312</strain>
    </source>
</reference>
<dbReference type="InterPro" id="IPR056632">
    <property type="entry name" value="DUF7730"/>
</dbReference>
<name>A0AAJ0DCT3_9PEZI</name>
<dbReference type="Pfam" id="PF24864">
    <property type="entry name" value="DUF7730"/>
    <property type="match status" value="1"/>
</dbReference>
<feature type="domain" description="DUF7730" evidence="1">
    <location>
        <begin position="76"/>
        <end position="227"/>
    </location>
</feature>
<accession>A0AAJ0DCT3</accession>
<evidence type="ECO:0000313" key="3">
    <source>
        <dbReference type="Proteomes" id="UP001271007"/>
    </source>
</evidence>
<protein>
    <recommendedName>
        <fullName evidence="1">DUF7730 domain-containing protein</fullName>
    </recommendedName>
</protein>
<evidence type="ECO:0000313" key="2">
    <source>
        <dbReference type="EMBL" id="KAK3047736.1"/>
    </source>
</evidence>
<dbReference type="PANTHER" id="PTHR38790">
    <property type="entry name" value="2EXR DOMAIN-CONTAINING PROTEIN-RELATED"/>
    <property type="match status" value="1"/>
</dbReference>
<proteinExistence type="predicted"/>
<dbReference type="EMBL" id="JAWDJX010000057">
    <property type="protein sequence ID" value="KAK3047736.1"/>
    <property type="molecule type" value="Genomic_DNA"/>
</dbReference>
<dbReference type="Proteomes" id="UP001271007">
    <property type="component" value="Unassembled WGS sequence"/>
</dbReference>
<keyword evidence="3" id="KW-1185">Reference proteome</keyword>
<sequence>MADSKKKRKDPPDPDDFITFSSLSKSTNFITTTIQHGEVEKEGGSSGRWCGHCARATCEEEVVRSNAEQWEEGELDSPLLRLPPEIRNRIWELALVEETLHVAVDHSKKPTNARHRQHLDVYRCHAAIRDHEAAINMRHGEKRRADDTAVETYQKRQSGCLPGFDGSCTTLRPYPVALLATCRQVHSEAALIPLETNTFSVGHAYELQQFAKRLMVIQQKIIRAVTVAALTGRKHTNNVKKLIGLNQITIFEETGWAIRLTAPEFIAYRLPPFVTSNLTKVTMCLANNGKSQEEITSMSQGGWRQRCWDIRRQMKTPKLSKFRKGGSAELLR</sequence>
<gene>
    <name evidence="2" type="ORF">LTR09_010850</name>
</gene>
<dbReference type="AlphaFoldDB" id="A0AAJ0DCT3"/>